<reference evidence="1" key="2">
    <citation type="journal article" date="2015" name="Data Brief">
        <title>Shoot transcriptome of the giant reed, Arundo donax.</title>
        <authorList>
            <person name="Barrero R.A."/>
            <person name="Guerrero F.D."/>
            <person name="Moolhuijzen P."/>
            <person name="Goolsby J.A."/>
            <person name="Tidwell J."/>
            <person name="Bellgard S.E."/>
            <person name="Bellgard M.I."/>
        </authorList>
    </citation>
    <scope>NUCLEOTIDE SEQUENCE</scope>
    <source>
        <tissue evidence="1">Shoot tissue taken approximately 20 cm above the soil surface</tissue>
    </source>
</reference>
<evidence type="ECO:0000313" key="1">
    <source>
        <dbReference type="EMBL" id="JAE24052.1"/>
    </source>
</evidence>
<name>A0A0A9GHT4_ARUDO</name>
<proteinExistence type="predicted"/>
<sequence>MCRNLDADPKEKSEIRSIVKLPSLILGEEIYEDDN</sequence>
<dbReference type="AlphaFoldDB" id="A0A0A9GHT4"/>
<protein>
    <submittedName>
        <fullName evidence="1">Uncharacterized protein</fullName>
    </submittedName>
</protein>
<organism evidence="1">
    <name type="scientific">Arundo donax</name>
    <name type="common">Giant reed</name>
    <name type="synonym">Donax arundinaceus</name>
    <dbReference type="NCBI Taxonomy" id="35708"/>
    <lineage>
        <taxon>Eukaryota</taxon>
        <taxon>Viridiplantae</taxon>
        <taxon>Streptophyta</taxon>
        <taxon>Embryophyta</taxon>
        <taxon>Tracheophyta</taxon>
        <taxon>Spermatophyta</taxon>
        <taxon>Magnoliopsida</taxon>
        <taxon>Liliopsida</taxon>
        <taxon>Poales</taxon>
        <taxon>Poaceae</taxon>
        <taxon>PACMAD clade</taxon>
        <taxon>Arundinoideae</taxon>
        <taxon>Arundineae</taxon>
        <taxon>Arundo</taxon>
    </lineage>
</organism>
<accession>A0A0A9GHT4</accession>
<dbReference type="EMBL" id="GBRH01173844">
    <property type="protein sequence ID" value="JAE24052.1"/>
    <property type="molecule type" value="Transcribed_RNA"/>
</dbReference>
<reference evidence="1" key="1">
    <citation type="submission" date="2014-09" db="EMBL/GenBank/DDBJ databases">
        <authorList>
            <person name="Magalhaes I.L.F."/>
            <person name="Oliveira U."/>
            <person name="Santos F.R."/>
            <person name="Vidigal T.H.D.A."/>
            <person name="Brescovit A.D."/>
            <person name="Santos A.J."/>
        </authorList>
    </citation>
    <scope>NUCLEOTIDE SEQUENCE</scope>
    <source>
        <tissue evidence="1">Shoot tissue taken approximately 20 cm above the soil surface</tissue>
    </source>
</reference>